<keyword evidence="3" id="KW-0804">Transcription</keyword>
<evidence type="ECO:0000256" key="3">
    <source>
        <dbReference type="ARBA" id="ARBA00023163"/>
    </source>
</evidence>
<dbReference type="Gene3D" id="3.40.50.2300">
    <property type="match status" value="1"/>
</dbReference>
<dbReference type="Proteomes" id="UP000285120">
    <property type="component" value="Unassembled WGS sequence"/>
</dbReference>
<evidence type="ECO:0000313" key="5">
    <source>
        <dbReference type="EMBL" id="RKD76172.1"/>
    </source>
</evidence>
<dbReference type="CDD" id="cd01544">
    <property type="entry name" value="PBP1_GalR"/>
    <property type="match status" value="1"/>
</dbReference>
<dbReference type="OrthoDB" id="43195at2"/>
<evidence type="ECO:0000256" key="1">
    <source>
        <dbReference type="ARBA" id="ARBA00023015"/>
    </source>
</evidence>
<dbReference type="InterPro" id="IPR046335">
    <property type="entry name" value="LacI/GalR-like_sensor"/>
</dbReference>
<evidence type="ECO:0000313" key="6">
    <source>
        <dbReference type="Proteomes" id="UP000285120"/>
    </source>
</evidence>
<protein>
    <submittedName>
        <fullName evidence="5">LacI family transcriptional regulator</fullName>
    </submittedName>
</protein>
<name>A0A419V7Y8_9BACL</name>
<dbReference type="Gene3D" id="1.10.260.40">
    <property type="entry name" value="lambda repressor-like DNA-binding domains"/>
    <property type="match status" value="1"/>
</dbReference>
<dbReference type="CDD" id="cd01392">
    <property type="entry name" value="HTH_LacI"/>
    <property type="match status" value="1"/>
</dbReference>
<dbReference type="RefSeq" id="WP_120191588.1">
    <property type="nucleotide sequence ID" value="NZ_RAPK01000006.1"/>
</dbReference>
<dbReference type="Pfam" id="PF00356">
    <property type="entry name" value="LacI"/>
    <property type="match status" value="1"/>
</dbReference>
<dbReference type="Pfam" id="PF13377">
    <property type="entry name" value="Peripla_BP_3"/>
    <property type="match status" value="1"/>
</dbReference>
<dbReference type="PANTHER" id="PTHR30146:SF149">
    <property type="entry name" value="HTH-TYPE TRANSCRIPTIONAL REGULATOR EBGR"/>
    <property type="match status" value="1"/>
</dbReference>
<dbReference type="PROSITE" id="PS50932">
    <property type="entry name" value="HTH_LACI_2"/>
    <property type="match status" value="1"/>
</dbReference>
<dbReference type="InterPro" id="IPR010982">
    <property type="entry name" value="Lambda_DNA-bd_dom_sf"/>
</dbReference>
<dbReference type="EMBL" id="RAPK01000006">
    <property type="protein sequence ID" value="RKD76172.1"/>
    <property type="molecule type" value="Genomic_DNA"/>
</dbReference>
<dbReference type="PROSITE" id="PS00356">
    <property type="entry name" value="HTH_LACI_1"/>
    <property type="match status" value="1"/>
</dbReference>
<dbReference type="SUPFAM" id="SSF47413">
    <property type="entry name" value="lambda repressor-like DNA-binding domains"/>
    <property type="match status" value="1"/>
</dbReference>
<dbReference type="GO" id="GO:0003700">
    <property type="term" value="F:DNA-binding transcription factor activity"/>
    <property type="evidence" value="ECO:0007669"/>
    <property type="project" value="TreeGrafter"/>
</dbReference>
<comment type="caution">
    <text evidence="5">The sequence shown here is derived from an EMBL/GenBank/DDBJ whole genome shotgun (WGS) entry which is preliminary data.</text>
</comment>
<keyword evidence="2" id="KW-0238">DNA-binding</keyword>
<keyword evidence="6" id="KW-1185">Reference proteome</keyword>
<dbReference type="PRINTS" id="PR00036">
    <property type="entry name" value="HTHLACI"/>
</dbReference>
<dbReference type="AlphaFoldDB" id="A0A419V7Y8"/>
<dbReference type="InterPro" id="IPR028082">
    <property type="entry name" value="Peripla_BP_I"/>
</dbReference>
<feature type="domain" description="HTH lacI-type" evidence="4">
    <location>
        <begin position="2"/>
        <end position="48"/>
    </location>
</feature>
<dbReference type="GO" id="GO:0000976">
    <property type="term" value="F:transcription cis-regulatory region binding"/>
    <property type="evidence" value="ECO:0007669"/>
    <property type="project" value="TreeGrafter"/>
</dbReference>
<dbReference type="InterPro" id="IPR000843">
    <property type="entry name" value="HTH_LacI"/>
</dbReference>
<organism evidence="5 6">
    <name type="scientific">Sinobaca qinghaiensis</name>
    <dbReference type="NCBI Taxonomy" id="342944"/>
    <lineage>
        <taxon>Bacteria</taxon>
        <taxon>Bacillati</taxon>
        <taxon>Bacillota</taxon>
        <taxon>Bacilli</taxon>
        <taxon>Bacillales</taxon>
        <taxon>Sporolactobacillaceae</taxon>
        <taxon>Sinobaca</taxon>
    </lineage>
</organism>
<sequence>MTTIKDIAEKAGVSIATVSRVLNYDETLSVAESTKKRIFQAAEELNYKKHTKKKPQNGSITIIHWYTEKEELEDLYYMSIRLGIENRCQDLQINYNKYVYDDFIKQDHDGIKAIVAVGKFSPGQAEKLGSYTDAIVFVDSNPAAETHDAVIANFKKVTRKIMDHLTVSGHRNIGYIGGRETYRLEEHPIKDQRETTFKKYMQARDLDTSIMYTGRFSVEDGYNLTKQLLQEVDKEKRPTALFLANDTMAVGCMRALHEENQHIPNDISLVSVNDISISKFMYPPLSTVKVYTELMGETAVDLVNERLSGRREVSKTVEVATDLIIRESSKSVK</sequence>
<gene>
    <name evidence="5" type="ORF">ATL39_0385</name>
</gene>
<keyword evidence="1" id="KW-0805">Transcription regulation</keyword>
<reference evidence="5 6" key="1">
    <citation type="submission" date="2018-09" db="EMBL/GenBank/DDBJ databases">
        <title>Genomic Encyclopedia of Archaeal and Bacterial Type Strains, Phase II (KMG-II): from individual species to whole genera.</title>
        <authorList>
            <person name="Goeker M."/>
        </authorList>
    </citation>
    <scope>NUCLEOTIDE SEQUENCE [LARGE SCALE GENOMIC DNA]</scope>
    <source>
        <strain evidence="5 6">DSM 17008</strain>
    </source>
</reference>
<dbReference type="PANTHER" id="PTHR30146">
    <property type="entry name" value="LACI-RELATED TRANSCRIPTIONAL REPRESSOR"/>
    <property type="match status" value="1"/>
</dbReference>
<proteinExistence type="predicted"/>
<evidence type="ECO:0000256" key="2">
    <source>
        <dbReference type="ARBA" id="ARBA00023125"/>
    </source>
</evidence>
<dbReference type="SUPFAM" id="SSF53822">
    <property type="entry name" value="Periplasmic binding protein-like I"/>
    <property type="match status" value="1"/>
</dbReference>
<evidence type="ECO:0000259" key="4">
    <source>
        <dbReference type="PROSITE" id="PS50932"/>
    </source>
</evidence>
<accession>A0A419V7Y8</accession>
<dbReference type="SMART" id="SM00354">
    <property type="entry name" value="HTH_LACI"/>
    <property type="match status" value="1"/>
</dbReference>